<organism evidence="1">
    <name type="scientific">Rhizophora mucronata</name>
    <name type="common">Asiatic mangrove</name>
    <dbReference type="NCBI Taxonomy" id="61149"/>
    <lineage>
        <taxon>Eukaryota</taxon>
        <taxon>Viridiplantae</taxon>
        <taxon>Streptophyta</taxon>
        <taxon>Embryophyta</taxon>
        <taxon>Tracheophyta</taxon>
        <taxon>Spermatophyta</taxon>
        <taxon>Magnoliopsida</taxon>
        <taxon>eudicotyledons</taxon>
        <taxon>Gunneridae</taxon>
        <taxon>Pentapetalae</taxon>
        <taxon>rosids</taxon>
        <taxon>fabids</taxon>
        <taxon>Malpighiales</taxon>
        <taxon>Rhizophoraceae</taxon>
        <taxon>Rhizophora</taxon>
    </lineage>
</organism>
<dbReference type="AlphaFoldDB" id="A0A2P2MWJ0"/>
<evidence type="ECO:0000313" key="1">
    <source>
        <dbReference type="EMBL" id="MBX34583.1"/>
    </source>
</evidence>
<dbReference type="EMBL" id="GGEC01054099">
    <property type="protein sequence ID" value="MBX34583.1"/>
    <property type="molecule type" value="Transcribed_RNA"/>
</dbReference>
<accession>A0A2P2MWJ0</accession>
<sequence length="32" mass="3863">MVLEENHHTKERKLARFLMNMLFMAGMTTRKP</sequence>
<proteinExistence type="predicted"/>
<protein>
    <submittedName>
        <fullName evidence="1">Uncharacterized protein</fullName>
    </submittedName>
</protein>
<name>A0A2P2MWJ0_RHIMU</name>
<reference evidence="1" key="1">
    <citation type="submission" date="2018-02" db="EMBL/GenBank/DDBJ databases">
        <title>Rhizophora mucronata_Transcriptome.</title>
        <authorList>
            <person name="Meera S.P."/>
            <person name="Sreeshan A."/>
            <person name="Augustine A."/>
        </authorList>
    </citation>
    <scope>NUCLEOTIDE SEQUENCE</scope>
    <source>
        <tissue evidence="1">Leaf</tissue>
    </source>
</reference>